<dbReference type="STRING" id="8005.ENSEEEP00000038211"/>
<evidence type="ECO:0000259" key="7">
    <source>
        <dbReference type="Pfam" id="PF06094"/>
    </source>
</evidence>
<dbReference type="GO" id="GO:0061929">
    <property type="term" value="F:gamma-glutamylaminecyclotransferase activity"/>
    <property type="evidence" value="ECO:0007669"/>
    <property type="project" value="UniProtKB-UniRule"/>
</dbReference>
<dbReference type="InterPro" id="IPR013024">
    <property type="entry name" value="GGCT-like"/>
</dbReference>
<keyword evidence="9" id="KW-1185">Reference proteome</keyword>
<dbReference type="GO" id="GO:0005829">
    <property type="term" value="C:cytosol"/>
    <property type="evidence" value="ECO:0007669"/>
    <property type="project" value="TreeGrafter"/>
</dbReference>
<dbReference type="PANTHER" id="PTHR12510">
    <property type="entry name" value="TROPONIN C-AKIN-1 PROTEIN"/>
    <property type="match status" value="1"/>
</dbReference>
<comment type="similarity">
    <text evidence="2 6">Belongs to the gamma-glutamylcyclotransferase family.</text>
</comment>
<reference evidence="8" key="5">
    <citation type="submission" date="2025-09" db="UniProtKB">
        <authorList>
            <consortium name="Ensembl"/>
        </authorList>
    </citation>
    <scope>IDENTIFICATION</scope>
</reference>
<evidence type="ECO:0000256" key="2">
    <source>
        <dbReference type="ARBA" id="ARBA00008861"/>
    </source>
</evidence>
<dbReference type="Ensembl" id="ENSEEET00000038654.2">
    <property type="protein sequence ID" value="ENSEEEP00000038211.1"/>
    <property type="gene ID" value="ENSEEEG00000018170.2"/>
</dbReference>
<dbReference type="GO" id="GO:0042219">
    <property type="term" value="P:modified amino acid catabolic process"/>
    <property type="evidence" value="ECO:0007669"/>
    <property type="project" value="UniProtKB-UniRule"/>
</dbReference>
<name>A0A4W4GJ70_ELEEL</name>
<feature type="active site" description="Proton acceptor" evidence="5">
    <location>
        <position position="99"/>
    </location>
</feature>
<evidence type="ECO:0000256" key="4">
    <source>
        <dbReference type="ARBA" id="ARBA00057733"/>
    </source>
</evidence>
<sequence length="178" mass="20614">LEKVLPGIVNFVLPVGQMTNIFVYGTLKKGQPNHYRMLNTANGRAEFLGCARTIDKYPLVIAGKYNIPFLLNVPGEGQRVQGEVYRVDDQMLKFLDWFESCPQMYQRSQVLLELEDWVGEGEDALKVRSTFQAFTYSTTTYKPEWLQNSTFESYDSYGNHGLRLVSREARDLDWHKQM</sequence>
<proteinExistence type="inferred from homology"/>
<evidence type="ECO:0000313" key="8">
    <source>
        <dbReference type="Ensembl" id="ENSEEEP00000038211.1"/>
    </source>
</evidence>
<dbReference type="Proteomes" id="UP000314983">
    <property type="component" value="Chromosome 25"/>
</dbReference>
<reference evidence="8" key="3">
    <citation type="submission" date="2020-05" db="EMBL/GenBank/DDBJ databases">
        <title>Electrophorus electricus (electric eel) genome, fEleEle1, primary haplotype.</title>
        <authorList>
            <person name="Myers G."/>
            <person name="Meyer A."/>
            <person name="Fedrigo O."/>
            <person name="Formenti G."/>
            <person name="Rhie A."/>
            <person name="Tracey A."/>
            <person name="Sims Y."/>
            <person name="Jarvis E.D."/>
        </authorList>
    </citation>
    <scope>NUCLEOTIDE SEQUENCE [LARGE SCALE GENOMIC DNA]</scope>
</reference>
<dbReference type="SUPFAM" id="SSF110857">
    <property type="entry name" value="Gamma-glutamyl cyclotransferase-like"/>
    <property type="match status" value="1"/>
</dbReference>
<evidence type="ECO:0000256" key="6">
    <source>
        <dbReference type="RuleBase" id="RU367036"/>
    </source>
</evidence>
<dbReference type="OMA" id="FENIPTM"/>
<evidence type="ECO:0000256" key="1">
    <source>
        <dbReference type="ARBA" id="ARBA00001684"/>
    </source>
</evidence>
<dbReference type="AlphaFoldDB" id="A0A4W4GJ70"/>
<dbReference type="InterPro" id="IPR009288">
    <property type="entry name" value="AIG2-like_dom"/>
</dbReference>
<comment type="function">
    <text evidence="4">May contribute to degradation of proteins cross-linked by transglutaminases by degrading the cross-link between a lysine and a glutamic acid residue. Catalyzes the formation of 5-oxo-L-proline from L-gamma-glutamyl-L-epsilon-lysine.</text>
</comment>
<reference evidence="9" key="1">
    <citation type="journal article" date="2014" name="Science">
        <title>Nonhuman genetics. Genomic basis for the convergent evolution of electric organs.</title>
        <authorList>
            <person name="Gallant J.R."/>
            <person name="Traeger L.L."/>
            <person name="Volkening J.D."/>
            <person name="Moffett H."/>
            <person name="Chen P.H."/>
            <person name="Novina C.D."/>
            <person name="Phillips G.N.Jr."/>
            <person name="Anand R."/>
            <person name="Wells G.B."/>
            <person name="Pinch M."/>
            <person name="Guth R."/>
            <person name="Unguez G.A."/>
            <person name="Albert J.S."/>
            <person name="Zakon H.H."/>
            <person name="Samanta M.P."/>
            <person name="Sussman M.R."/>
        </authorList>
    </citation>
    <scope>NUCLEOTIDE SEQUENCE [LARGE SCALE GENOMIC DNA]</scope>
</reference>
<reference evidence="8" key="4">
    <citation type="submission" date="2025-08" db="UniProtKB">
        <authorList>
            <consortium name="Ensembl"/>
        </authorList>
    </citation>
    <scope>IDENTIFICATION</scope>
</reference>
<evidence type="ECO:0000256" key="5">
    <source>
        <dbReference type="PIRSR" id="PIRSR639126-1"/>
    </source>
</evidence>
<protein>
    <recommendedName>
        <fullName evidence="6">Gamma-glutamylaminecyclotransferase</fullName>
        <ecNumber evidence="6">4.3.2.8</ecNumber>
    </recommendedName>
</protein>
<comment type="catalytic activity">
    <reaction evidence="1 6">
        <text>epsilon-(gamma-L-glutamyl)-L-lysine = 5-oxo-L-proline + L-lysine</text>
        <dbReference type="Rhea" id="RHEA:16961"/>
        <dbReference type="ChEBI" id="CHEBI:32551"/>
        <dbReference type="ChEBI" id="CHEBI:58402"/>
        <dbReference type="ChEBI" id="CHEBI:133752"/>
        <dbReference type="EC" id="4.3.2.8"/>
    </reaction>
</comment>
<evidence type="ECO:0000256" key="3">
    <source>
        <dbReference type="ARBA" id="ARBA00023239"/>
    </source>
</evidence>
<organism evidence="8 9">
    <name type="scientific">Electrophorus electricus</name>
    <name type="common">Electric eel</name>
    <name type="synonym">Gymnotus electricus</name>
    <dbReference type="NCBI Taxonomy" id="8005"/>
    <lineage>
        <taxon>Eukaryota</taxon>
        <taxon>Metazoa</taxon>
        <taxon>Chordata</taxon>
        <taxon>Craniata</taxon>
        <taxon>Vertebrata</taxon>
        <taxon>Euteleostomi</taxon>
        <taxon>Actinopterygii</taxon>
        <taxon>Neopterygii</taxon>
        <taxon>Teleostei</taxon>
        <taxon>Ostariophysi</taxon>
        <taxon>Gymnotiformes</taxon>
        <taxon>Gymnotoidei</taxon>
        <taxon>Gymnotidae</taxon>
        <taxon>Electrophorus</taxon>
    </lineage>
</organism>
<dbReference type="GeneTree" id="ENSGT00390000010543"/>
<feature type="domain" description="Gamma-glutamylcyclotransferase AIG2-like" evidence="7">
    <location>
        <begin position="21"/>
        <end position="138"/>
    </location>
</feature>
<dbReference type="Pfam" id="PF06094">
    <property type="entry name" value="GGACT"/>
    <property type="match status" value="1"/>
</dbReference>
<keyword evidence="3 6" id="KW-0456">Lyase</keyword>
<dbReference type="PANTHER" id="PTHR12510:SF4">
    <property type="entry name" value="GAMMA-GLUTAMYLAMINECYCLOTRANSFERASE"/>
    <property type="match status" value="1"/>
</dbReference>
<dbReference type="EC" id="4.3.2.8" evidence="6"/>
<dbReference type="CDD" id="cd06661">
    <property type="entry name" value="GGCT_like"/>
    <property type="match status" value="1"/>
</dbReference>
<dbReference type="InterPro" id="IPR036568">
    <property type="entry name" value="GGCT-like_sf"/>
</dbReference>
<dbReference type="FunFam" id="3.10.490.10:FF:000008">
    <property type="entry name" value="Gamma-glutamylaminecyclotransferase A"/>
    <property type="match status" value="1"/>
</dbReference>
<evidence type="ECO:0000313" key="9">
    <source>
        <dbReference type="Proteomes" id="UP000314983"/>
    </source>
</evidence>
<accession>A0A4W4GJ70</accession>
<dbReference type="Gene3D" id="3.10.490.10">
    <property type="entry name" value="Gamma-glutamyl cyclotransferase-like"/>
    <property type="match status" value="1"/>
</dbReference>
<dbReference type="InterPro" id="IPR039126">
    <property type="entry name" value="GGACT"/>
</dbReference>
<reference evidence="9" key="2">
    <citation type="journal article" date="2017" name="Sci. Adv.">
        <title>A tail of two voltages: Proteomic comparison of the three electric organs of the electric eel.</title>
        <authorList>
            <person name="Traeger L.L."/>
            <person name="Sabat G."/>
            <person name="Barrett-Wilt G.A."/>
            <person name="Wells G.B."/>
            <person name="Sussman M.R."/>
        </authorList>
    </citation>
    <scope>NUCLEOTIDE SEQUENCE [LARGE SCALE GENOMIC DNA]</scope>
</reference>